<feature type="domain" description="LtfC/p132/Gp6 beta-sandwich" evidence="1">
    <location>
        <begin position="8"/>
        <end position="87"/>
    </location>
</feature>
<evidence type="ECO:0000313" key="2">
    <source>
        <dbReference type="EMBL" id="SKM05258.1"/>
    </source>
</evidence>
<evidence type="ECO:0000259" key="1">
    <source>
        <dbReference type="Pfam" id="PF23926"/>
    </source>
</evidence>
<dbReference type="RefSeq" id="WP_074292821.1">
    <property type="nucleotide sequence ID" value="NZ_FVGW01000004.1"/>
</dbReference>
<proteinExistence type="predicted"/>
<dbReference type="Proteomes" id="UP000190074">
    <property type="component" value="Unassembled WGS sequence"/>
</dbReference>
<accession>A0A1T8ME31</accession>
<dbReference type="AlphaFoldDB" id="A0A1T8ME31"/>
<name>A0A1T8ME31_9MYCO</name>
<dbReference type="EMBL" id="FVGW01000004">
    <property type="protein sequence ID" value="SKM05258.1"/>
    <property type="molecule type" value="Genomic_DNA"/>
</dbReference>
<evidence type="ECO:0000313" key="3">
    <source>
        <dbReference type="Proteomes" id="UP000190074"/>
    </source>
</evidence>
<dbReference type="Pfam" id="PF23926">
    <property type="entry name" value="LtfC"/>
    <property type="match status" value="1"/>
</dbReference>
<reference evidence="2 3" key="1">
    <citation type="submission" date="2016-11" db="EMBL/GenBank/DDBJ databases">
        <authorList>
            <consortium name="Pathogen Informatics"/>
        </authorList>
    </citation>
    <scope>NUCLEOTIDE SEQUENCE [LARGE SCALE GENOMIC DNA]</scope>
    <source>
        <strain evidence="2 3">911</strain>
    </source>
</reference>
<gene>
    <name evidence="2" type="ORF">SAMEA2259716_02445</name>
</gene>
<protein>
    <recommendedName>
        <fullName evidence="1">LtfC/p132/Gp6 beta-sandwich domain-containing protein</fullName>
    </recommendedName>
</protein>
<sequence>MLGFDPTLDTICLSAGSGLDIPEWQLRGKYPQGTEAQLVFTDDVGAVLAQFEGRIGATGVAFTEDEPAVKGLPHGTHFDILVTYPDGRVHKLRYGIVVRKESRYPLSKVISPEDAARQYTADFRGKYIGPMWQPLGNGLGSLGIHTHELISQDPSMGPNYSLFTSACARWRWPMSMDSVTINLKVLNVGAGKLNVIVCGDYALENYLGIQFETGVINNKLHVITGKGPLGWDYRGDPVNNTTANGEVYSVKYNFLSNTIACYKGTALTPVISWTDTDNLVPHGEGFRYTGLSWNTALLSPGVEPTAWEAKDGV</sequence>
<organism evidence="2 3">
    <name type="scientific">Mycobacteroides abscessus subsp. massiliense</name>
    <dbReference type="NCBI Taxonomy" id="1962118"/>
    <lineage>
        <taxon>Bacteria</taxon>
        <taxon>Bacillati</taxon>
        <taxon>Actinomycetota</taxon>
        <taxon>Actinomycetes</taxon>
        <taxon>Mycobacteriales</taxon>
        <taxon>Mycobacteriaceae</taxon>
        <taxon>Mycobacteroides</taxon>
        <taxon>Mycobacteroides abscessus</taxon>
    </lineage>
</organism>
<dbReference type="InterPro" id="IPR055688">
    <property type="entry name" value="LtfC/p132/Gp6_b-sand"/>
</dbReference>